<dbReference type="Pfam" id="PF00378">
    <property type="entry name" value="ECH_1"/>
    <property type="match status" value="1"/>
</dbReference>
<dbReference type="InterPro" id="IPR029045">
    <property type="entry name" value="ClpP/crotonase-like_dom_sf"/>
</dbReference>
<dbReference type="SUPFAM" id="SSF52096">
    <property type="entry name" value="ClpP/crotonase"/>
    <property type="match status" value="1"/>
</dbReference>
<dbReference type="RefSeq" id="WP_344761932.1">
    <property type="nucleotide sequence ID" value="NZ_BAAAZE010000005.1"/>
</dbReference>
<gene>
    <name evidence="1" type="ORF">GCM10022212_07870</name>
</gene>
<keyword evidence="2" id="KW-1185">Reference proteome</keyword>
<evidence type="ECO:0000313" key="2">
    <source>
        <dbReference type="Proteomes" id="UP001501353"/>
    </source>
</evidence>
<sequence length="250" mass="27454">MSDLMQDQAPGLTLEGAVATITLRRPRQHNRIAPEDSAVIRQYLTQLETTPGLRLLILTGTGEKTFSSGYTLSAIREQLDSRFEDMLDHIERFALPTLCVLNGSVYGGATDLALCCDFRIGVHGSRMLMPASRIGLHYYPGGLRRYVTVLGLASAKKLFLTAQTISDQEMLRIGFLNDLVAVDELAATVRAYVDGILACESKVIATMKVDLMAMAEGSADEVILRMHYAESLKSPELATRLDAMNKRGQN</sequence>
<comment type="caution">
    <text evidence="1">The sequence shown here is derived from an EMBL/GenBank/DDBJ whole genome shotgun (WGS) entry which is preliminary data.</text>
</comment>
<dbReference type="Proteomes" id="UP001501353">
    <property type="component" value="Unassembled WGS sequence"/>
</dbReference>
<organism evidence="1 2">
    <name type="scientific">Actimicrobium antarcticum</name>
    <dbReference type="NCBI Taxonomy" id="1051899"/>
    <lineage>
        <taxon>Bacteria</taxon>
        <taxon>Pseudomonadati</taxon>
        <taxon>Pseudomonadota</taxon>
        <taxon>Betaproteobacteria</taxon>
        <taxon>Burkholderiales</taxon>
        <taxon>Oxalobacteraceae</taxon>
        <taxon>Actimicrobium</taxon>
    </lineage>
</organism>
<protein>
    <submittedName>
        <fullName evidence="1">Enoyl-CoA hydratase/isomerase family protein</fullName>
    </submittedName>
</protein>
<dbReference type="PANTHER" id="PTHR11941">
    <property type="entry name" value="ENOYL-COA HYDRATASE-RELATED"/>
    <property type="match status" value="1"/>
</dbReference>
<dbReference type="PANTHER" id="PTHR11941:SF54">
    <property type="entry name" value="ENOYL-COA HYDRATASE, MITOCHONDRIAL"/>
    <property type="match status" value="1"/>
</dbReference>
<dbReference type="Gene3D" id="3.90.226.10">
    <property type="entry name" value="2-enoyl-CoA Hydratase, Chain A, domain 1"/>
    <property type="match status" value="1"/>
</dbReference>
<name>A0ABP7SRE5_9BURK</name>
<accession>A0ABP7SRE5</accession>
<evidence type="ECO:0000313" key="1">
    <source>
        <dbReference type="EMBL" id="GAA4015453.1"/>
    </source>
</evidence>
<dbReference type="EMBL" id="BAAAZE010000005">
    <property type="protein sequence ID" value="GAA4015453.1"/>
    <property type="molecule type" value="Genomic_DNA"/>
</dbReference>
<dbReference type="InterPro" id="IPR001753">
    <property type="entry name" value="Enoyl-CoA_hydra/iso"/>
</dbReference>
<proteinExistence type="predicted"/>
<dbReference type="CDD" id="cd06558">
    <property type="entry name" value="crotonase-like"/>
    <property type="match status" value="1"/>
</dbReference>
<reference evidence="2" key="1">
    <citation type="journal article" date="2019" name="Int. J. Syst. Evol. Microbiol.">
        <title>The Global Catalogue of Microorganisms (GCM) 10K type strain sequencing project: providing services to taxonomists for standard genome sequencing and annotation.</title>
        <authorList>
            <consortium name="The Broad Institute Genomics Platform"/>
            <consortium name="The Broad Institute Genome Sequencing Center for Infectious Disease"/>
            <person name="Wu L."/>
            <person name="Ma J."/>
        </authorList>
    </citation>
    <scope>NUCLEOTIDE SEQUENCE [LARGE SCALE GENOMIC DNA]</scope>
    <source>
        <strain evidence="2">JCM 16673</strain>
    </source>
</reference>